<dbReference type="RefSeq" id="WP_039424044.1">
    <property type="nucleotide sequence ID" value="NZ_JRAK01000059.1"/>
</dbReference>
<gene>
    <name evidence="4" type="ORF">HR15_03980</name>
</gene>
<keyword evidence="4" id="KW-0255">Endonuclease</keyword>
<dbReference type="Proteomes" id="UP000030146">
    <property type="component" value="Unassembled WGS sequence"/>
</dbReference>
<dbReference type="AlphaFoldDB" id="A0A0A2FFG6"/>
<dbReference type="InterPro" id="IPR038333">
    <property type="entry name" value="T1MK-like_N_sf"/>
</dbReference>
<evidence type="ECO:0000256" key="2">
    <source>
        <dbReference type="ARBA" id="ARBA00022747"/>
    </source>
</evidence>
<comment type="similarity">
    <text evidence="1">Belongs to the N(4)/N(6)-methyltransferase family.</text>
</comment>
<dbReference type="InterPro" id="IPR052916">
    <property type="entry name" value="Type-I_RE_MTase_Subunit"/>
</dbReference>
<dbReference type="GO" id="GO:0009307">
    <property type="term" value="P:DNA restriction-modification system"/>
    <property type="evidence" value="ECO:0007669"/>
    <property type="project" value="UniProtKB-KW"/>
</dbReference>
<keyword evidence="4" id="KW-0540">Nuclease</keyword>
<dbReference type="InterPro" id="IPR029063">
    <property type="entry name" value="SAM-dependent_MTases_sf"/>
</dbReference>
<evidence type="ECO:0000313" key="4">
    <source>
        <dbReference type="EMBL" id="KGN89791.1"/>
    </source>
</evidence>
<name>A0A0A2FFG6_9PORP</name>
<evidence type="ECO:0000256" key="1">
    <source>
        <dbReference type="ARBA" id="ARBA00006594"/>
    </source>
</evidence>
<keyword evidence="5" id="KW-1185">Reference proteome</keyword>
<dbReference type="SUPFAM" id="SSF53335">
    <property type="entry name" value="S-adenosyl-L-methionine-dependent methyltransferases"/>
    <property type="match status" value="1"/>
</dbReference>
<feature type="non-terminal residue" evidence="4">
    <location>
        <position position="174"/>
    </location>
</feature>
<protein>
    <submittedName>
        <fullName evidence="4">Restriction endonuclease subunit M</fullName>
    </submittedName>
</protein>
<sequence>MAKKKNIAEAATPSLETILFNCREYLRSNASLNDKRDLLLTLVFLRFVGEKFEDEQESLRGQCLANGMTDEGEIEDFLDQPGMYSGVAFVPAAARWSELILLPPTKLNASLDDALMALEESGETFKGCVRLGLFTSINLEANVIKKVMDEVSKISHKTFGTERDLIGRVYEYFL</sequence>
<dbReference type="REBASE" id="111122">
    <property type="entry name" value="M.Pgu3439ORF3980P"/>
</dbReference>
<dbReference type="Gene3D" id="1.20.1260.30">
    <property type="match status" value="1"/>
</dbReference>
<proteinExistence type="inferred from homology"/>
<dbReference type="GO" id="GO:0004519">
    <property type="term" value="F:endonuclease activity"/>
    <property type="evidence" value="ECO:0007669"/>
    <property type="project" value="UniProtKB-KW"/>
</dbReference>
<dbReference type="InterPro" id="IPR022749">
    <property type="entry name" value="D12N6_MeTrfase_N"/>
</dbReference>
<feature type="domain" description="N6 adenine-specific DNA methyltransferase N-terminal" evidence="3">
    <location>
        <begin position="16"/>
        <end position="150"/>
    </location>
</feature>
<keyword evidence="2" id="KW-0680">Restriction system</keyword>
<evidence type="ECO:0000313" key="5">
    <source>
        <dbReference type="Proteomes" id="UP000030146"/>
    </source>
</evidence>
<organism evidence="4 5">
    <name type="scientific">Porphyromonas gulae</name>
    <dbReference type="NCBI Taxonomy" id="111105"/>
    <lineage>
        <taxon>Bacteria</taxon>
        <taxon>Pseudomonadati</taxon>
        <taxon>Bacteroidota</taxon>
        <taxon>Bacteroidia</taxon>
        <taxon>Bacteroidales</taxon>
        <taxon>Porphyromonadaceae</taxon>
        <taxon>Porphyromonas</taxon>
    </lineage>
</organism>
<dbReference type="EMBL" id="JRAK01000059">
    <property type="protein sequence ID" value="KGN89791.1"/>
    <property type="molecule type" value="Genomic_DNA"/>
</dbReference>
<dbReference type="PANTHER" id="PTHR42998:SF1">
    <property type="entry name" value="TYPE I RESTRICTION ENZYME HINDI METHYLASE SUBUNIT"/>
    <property type="match status" value="1"/>
</dbReference>
<dbReference type="Pfam" id="PF12161">
    <property type="entry name" value="HsdM_N"/>
    <property type="match status" value="1"/>
</dbReference>
<reference evidence="4 5" key="1">
    <citation type="submission" date="2014-08" db="EMBL/GenBank/DDBJ databases">
        <title>Porphyromonas gulae strain:COT-052_OH3439 Genome sequencing.</title>
        <authorList>
            <person name="Wallis C."/>
            <person name="Deusch O."/>
            <person name="O'Flynn C."/>
            <person name="Davis I."/>
            <person name="Jospin G."/>
            <person name="Darling A.E."/>
            <person name="Coil D.A."/>
            <person name="Alexiev A."/>
            <person name="Horsfall A."/>
            <person name="Kirkwood N."/>
            <person name="Harris S."/>
            <person name="Eisen J.A."/>
        </authorList>
    </citation>
    <scope>NUCLEOTIDE SEQUENCE [LARGE SCALE GENOMIC DNA]</scope>
    <source>
        <strain evidence="5">COT-052 OH3439</strain>
    </source>
</reference>
<comment type="caution">
    <text evidence="4">The sequence shown here is derived from an EMBL/GenBank/DDBJ whole genome shotgun (WGS) entry which is preliminary data.</text>
</comment>
<keyword evidence="4" id="KW-0378">Hydrolase</keyword>
<accession>A0A0A2FFG6</accession>
<dbReference type="PANTHER" id="PTHR42998">
    <property type="entry name" value="TYPE I RESTRICTION ENZYME HINDVIIP M PROTEIN-RELATED"/>
    <property type="match status" value="1"/>
</dbReference>
<evidence type="ECO:0000259" key="3">
    <source>
        <dbReference type="Pfam" id="PF12161"/>
    </source>
</evidence>